<feature type="chain" id="PRO_5009289015" evidence="8">
    <location>
        <begin position="36"/>
        <end position="382"/>
    </location>
</feature>
<keyword evidence="4" id="KW-0735">Signal-anchor</keyword>
<evidence type="ECO:0000256" key="2">
    <source>
        <dbReference type="ARBA" id="ARBA00022692"/>
    </source>
</evidence>
<dbReference type="EMBL" id="FNVU01000003">
    <property type="protein sequence ID" value="SEG06289.1"/>
    <property type="molecule type" value="Genomic_DNA"/>
</dbReference>
<dbReference type="InterPro" id="IPR026071">
    <property type="entry name" value="Glyco_Hydrolase_99"/>
</dbReference>
<keyword evidence="8" id="KW-0732">Signal</keyword>
<name>A0A1H5X334_9ACTN</name>
<feature type="signal peptide" evidence="8">
    <location>
        <begin position="1"/>
        <end position="35"/>
    </location>
</feature>
<dbReference type="InterPro" id="IPR006311">
    <property type="entry name" value="TAT_signal"/>
</dbReference>
<dbReference type="RefSeq" id="WP_103884865.1">
    <property type="nucleotide sequence ID" value="NZ_FNVU01000003.1"/>
</dbReference>
<comment type="subcellular location">
    <subcellularLocation>
        <location evidence="1">Golgi apparatus membrane</location>
        <topology evidence="1">Single-pass type II membrane protein</topology>
    </subcellularLocation>
</comment>
<keyword evidence="6" id="KW-0333">Golgi apparatus</keyword>
<evidence type="ECO:0000313" key="9">
    <source>
        <dbReference type="EMBL" id="SEG06289.1"/>
    </source>
</evidence>
<evidence type="ECO:0000256" key="4">
    <source>
        <dbReference type="ARBA" id="ARBA00022968"/>
    </source>
</evidence>
<dbReference type="PANTHER" id="PTHR13572">
    <property type="entry name" value="ENDO-ALPHA-1,2-MANNOSIDASE"/>
    <property type="match status" value="1"/>
</dbReference>
<dbReference type="PROSITE" id="PS51318">
    <property type="entry name" value="TAT"/>
    <property type="match status" value="1"/>
</dbReference>
<sequence length="382" mass="41805">MSPAPTPPSRRTLLTGAAAAGAAALVGLTGQNAQAATPAPATGGAQDALSQSVSRHTHIFYYPWYGNPDFSGQWRHWQQGSLTPPDDIASNYYPVLGPYDSGDLHGAVGQHMRWLRQAGTGVLVSSWWGQGSYEDQQAEVVLEAAARQGLQVAWHIEPYDGRDADSVVADIRYISGKYGDHPAFHRDPEHGHRTAYYIFNSLLTVDWSALHQVDDQAIVMAQTWDLTRIGDFGGAYTYDAIATHNTPDWTEVAAFCADRGMVWAPSLGPGYLDDRAVPGNTTPTLDRADGATYDQEWAYALASGNGDAPPDWVSITSFNEWHEGTMIEPATAHTPGTLDYLDFEGAYGRHGRSAQTAYLDRTAQWAARFEAERARHRRANPR</sequence>
<keyword evidence="2" id="KW-0812">Transmembrane</keyword>
<keyword evidence="5" id="KW-1133">Transmembrane helix</keyword>
<evidence type="ECO:0000256" key="5">
    <source>
        <dbReference type="ARBA" id="ARBA00022989"/>
    </source>
</evidence>
<proteinExistence type="predicted"/>
<evidence type="ECO:0000256" key="7">
    <source>
        <dbReference type="ARBA" id="ARBA00023136"/>
    </source>
</evidence>
<evidence type="ECO:0000256" key="1">
    <source>
        <dbReference type="ARBA" id="ARBA00004323"/>
    </source>
</evidence>
<evidence type="ECO:0000256" key="6">
    <source>
        <dbReference type="ARBA" id="ARBA00023034"/>
    </source>
</evidence>
<accession>A0A1H5X334</accession>
<evidence type="ECO:0000313" key="10">
    <source>
        <dbReference type="Proteomes" id="UP000236754"/>
    </source>
</evidence>
<dbReference type="Proteomes" id="UP000236754">
    <property type="component" value="Unassembled WGS sequence"/>
</dbReference>
<organism evidence="9 10">
    <name type="scientific">Actinacidiphila yanglinensis</name>
    <dbReference type="NCBI Taxonomy" id="310779"/>
    <lineage>
        <taxon>Bacteria</taxon>
        <taxon>Bacillati</taxon>
        <taxon>Actinomycetota</taxon>
        <taxon>Actinomycetes</taxon>
        <taxon>Kitasatosporales</taxon>
        <taxon>Streptomycetaceae</taxon>
        <taxon>Actinacidiphila</taxon>
    </lineage>
</organism>
<reference evidence="9 10" key="1">
    <citation type="submission" date="2016-10" db="EMBL/GenBank/DDBJ databases">
        <authorList>
            <person name="de Groot N.N."/>
        </authorList>
    </citation>
    <scope>NUCLEOTIDE SEQUENCE [LARGE SCALE GENOMIC DNA]</scope>
    <source>
        <strain evidence="9 10">CGMCC 4.2023</strain>
    </source>
</reference>
<evidence type="ECO:0000256" key="8">
    <source>
        <dbReference type="SAM" id="SignalP"/>
    </source>
</evidence>
<dbReference type="CDD" id="cd11574">
    <property type="entry name" value="GH99"/>
    <property type="match status" value="1"/>
</dbReference>
<dbReference type="GO" id="GO:0004559">
    <property type="term" value="F:alpha-mannosidase activity"/>
    <property type="evidence" value="ECO:0007669"/>
    <property type="project" value="TreeGrafter"/>
</dbReference>
<dbReference type="PANTHER" id="PTHR13572:SF4">
    <property type="entry name" value="RE57134P"/>
    <property type="match status" value="1"/>
</dbReference>
<keyword evidence="3" id="KW-0378">Hydrolase</keyword>
<dbReference type="AlphaFoldDB" id="A0A1H5X334"/>
<evidence type="ECO:0000256" key="3">
    <source>
        <dbReference type="ARBA" id="ARBA00022801"/>
    </source>
</evidence>
<dbReference type="Gene3D" id="3.20.20.80">
    <property type="entry name" value="Glycosidases"/>
    <property type="match status" value="1"/>
</dbReference>
<protein>
    <submittedName>
        <fullName evidence="9">TAT (Twin-arginine translocation) pathway signal sequence</fullName>
    </submittedName>
</protein>
<dbReference type="OrthoDB" id="9816308at2"/>
<dbReference type="Pfam" id="PF16317">
    <property type="entry name" value="Glyco_hydro_99"/>
    <property type="match status" value="1"/>
</dbReference>
<gene>
    <name evidence="9" type="ORF">SAMN05216223_10383</name>
</gene>
<keyword evidence="7" id="KW-0472">Membrane</keyword>
<keyword evidence="10" id="KW-1185">Reference proteome</keyword>